<dbReference type="Pfam" id="PF13302">
    <property type="entry name" value="Acetyltransf_3"/>
    <property type="match status" value="1"/>
</dbReference>
<evidence type="ECO:0000256" key="1">
    <source>
        <dbReference type="ARBA" id="ARBA00009342"/>
    </source>
</evidence>
<keyword evidence="3" id="KW-0012">Acyltransferase</keyword>
<protein>
    <submittedName>
        <fullName evidence="5">N-acetyltransferase</fullName>
    </submittedName>
</protein>
<evidence type="ECO:0000256" key="2">
    <source>
        <dbReference type="ARBA" id="ARBA00022679"/>
    </source>
</evidence>
<evidence type="ECO:0000259" key="4">
    <source>
        <dbReference type="Pfam" id="PF13302"/>
    </source>
</evidence>
<comment type="similarity">
    <text evidence="1">Belongs to the acetyltransferase family. GNAT subfamily.</text>
</comment>
<dbReference type="Gene3D" id="3.40.630.30">
    <property type="match status" value="1"/>
</dbReference>
<reference evidence="5 6" key="1">
    <citation type="submission" date="2020-06" db="EMBL/GenBank/DDBJ databases">
        <title>Transcriptomic and genomic resources for Thalictrum thalictroides and T. hernandezii: Facilitating candidate gene discovery in an emerging model plant lineage.</title>
        <authorList>
            <person name="Arias T."/>
            <person name="Riano-Pachon D.M."/>
            <person name="Di Stilio V.S."/>
        </authorList>
    </citation>
    <scope>NUCLEOTIDE SEQUENCE [LARGE SCALE GENOMIC DNA]</scope>
    <source>
        <strain evidence="6">cv. WT478/WT964</strain>
        <tissue evidence="5">Leaves</tissue>
    </source>
</reference>
<dbReference type="InterPro" id="IPR039135">
    <property type="entry name" value="NAT9-like"/>
</dbReference>
<name>A0A7J6V1T3_THATH</name>
<evidence type="ECO:0000313" key="5">
    <source>
        <dbReference type="EMBL" id="KAF5178946.1"/>
    </source>
</evidence>
<proteinExistence type="inferred from homology"/>
<dbReference type="PANTHER" id="PTHR13256:SF16">
    <property type="entry name" value="ALPHA_BETA-TUBULIN-N-ACETYLTRANSFERASE 9"/>
    <property type="match status" value="1"/>
</dbReference>
<keyword evidence="6" id="KW-1185">Reference proteome</keyword>
<dbReference type="Proteomes" id="UP000554482">
    <property type="component" value="Unassembled WGS sequence"/>
</dbReference>
<gene>
    <name evidence="5" type="ORF">FRX31_031467</name>
</gene>
<evidence type="ECO:0000313" key="6">
    <source>
        <dbReference type="Proteomes" id="UP000554482"/>
    </source>
</evidence>
<keyword evidence="2 5" id="KW-0808">Transferase</keyword>
<dbReference type="InterPro" id="IPR016181">
    <property type="entry name" value="Acyl_CoA_acyltransferase"/>
</dbReference>
<dbReference type="AlphaFoldDB" id="A0A7J6V1T3"/>
<dbReference type="EMBL" id="JABWDY010039387">
    <property type="protein sequence ID" value="KAF5178946.1"/>
    <property type="molecule type" value="Genomic_DNA"/>
</dbReference>
<dbReference type="GO" id="GO:0008080">
    <property type="term" value="F:N-acetyltransferase activity"/>
    <property type="evidence" value="ECO:0007669"/>
    <property type="project" value="InterPro"/>
</dbReference>
<dbReference type="OrthoDB" id="5043642at2759"/>
<comment type="caution">
    <text evidence="5">The sequence shown here is derived from an EMBL/GenBank/DDBJ whole genome shotgun (WGS) entry which is preliminary data.</text>
</comment>
<evidence type="ECO:0000256" key="3">
    <source>
        <dbReference type="ARBA" id="ARBA00023315"/>
    </source>
</evidence>
<dbReference type="InterPro" id="IPR000182">
    <property type="entry name" value="GNAT_dom"/>
</dbReference>
<dbReference type="SUPFAM" id="SSF55729">
    <property type="entry name" value="Acyl-CoA N-acyltransferases (Nat)"/>
    <property type="match status" value="1"/>
</dbReference>
<feature type="non-terminal residue" evidence="5">
    <location>
        <position position="1"/>
    </location>
</feature>
<accession>A0A7J6V1T3</accession>
<organism evidence="5 6">
    <name type="scientific">Thalictrum thalictroides</name>
    <name type="common">Rue-anemone</name>
    <name type="synonym">Anemone thalictroides</name>
    <dbReference type="NCBI Taxonomy" id="46969"/>
    <lineage>
        <taxon>Eukaryota</taxon>
        <taxon>Viridiplantae</taxon>
        <taxon>Streptophyta</taxon>
        <taxon>Embryophyta</taxon>
        <taxon>Tracheophyta</taxon>
        <taxon>Spermatophyta</taxon>
        <taxon>Magnoliopsida</taxon>
        <taxon>Ranunculales</taxon>
        <taxon>Ranunculaceae</taxon>
        <taxon>Thalictroideae</taxon>
        <taxon>Thalictrum</taxon>
    </lineage>
</organism>
<dbReference type="PANTHER" id="PTHR13256">
    <property type="entry name" value="N-ACETYLTRANSFERASE 9"/>
    <property type="match status" value="1"/>
</dbReference>
<feature type="domain" description="N-acetyltransferase" evidence="4">
    <location>
        <begin position="2"/>
        <end position="73"/>
    </location>
</feature>
<sequence>MVGDVNIYMNDMDDTQMAEIEIMIAEPKCQGKGLGKEAVMMMMCFAIDNLGIQSFCAKIGEANAKSLNMFRKL</sequence>